<reference evidence="1" key="1">
    <citation type="journal article" date="2014" name="Int. J. Syst. Evol. Microbiol.">
        <title>Complete genome sequence of Corynebacterium casei LMG S-19264T (=DSM 44701T), isolated from a smear-ripened cheese.</title>
        <authorList>
            <consortium name="US DOE Joint Genome Institute (JGI-PGF)"/>
            <person name="Walter F."/>
            <person name="Albersmeier A."/>
            <person name="Kalinowski J."/>
            <person name="Ruckert C."/>
        </authorList>
    </citation>
    <scope>NUCLEOTIDE SEQUENCE</scope>
    <source>
        <strain evidence="1">JCM 4988</strain>
    </source>
</reference>
<proteinExistence type="predicted"/>
<gene>
    <name evidence="1" type="ORF">GCM10010387_33110</name>
</gene>
<accession>A0A918UVT4</accession>
<comment type="caution">
    <text evidence="1">The sequence shown here is derived from an EMBL/GenBank/DDBJ whole genome shotgun (WGS) entry which is preliminary data.</text>
</comment>
<evidence type="ECO:0000313" key="2">
    <source>
        <dbReference type="Proteomes" id="UP000630936"/>
    </source>
</evidence>
<reference evidence="1" key="2">
    <citation type="submission" date="2020-09" db="EMBL/GenBank/DDBJ databases">
        <authorList>
            <person name="Sun Q."/>
            <person name="Ohkuma M."/>
        </authorList>
    </citation>
    <scope>NUCLEOTIDE SEQUENCE</scope>
    <source>
        <strain evidence="1">JCM 4988</strain>
    </source>
</reference>
<evidence type="ECO:0000313" key="1">
    <source>
        <dbReference type="EMBL" id="GGZ36427.1"/>
    </source>
</evidence>
<dbReference type="AlphaFoldDB" id="A0A918UVT4"/>
<organism evidence="1 2">
    <name type="scientific">Streptomyces inusitatus</name>
    <dbReference type="NCBI Taxonomy" id="68221"/>
    <lineage>
        <taxon>Bacteria</taxon>
        <taxon>Bacillati</taxon>
        <taxon>Actinomycetota</taxon>
        <taxon>Actinomycetes</taxon>
        <taxon>Kitasatosporales</taxon>
        <taxon>Streptomycetaceae</taxon>
        <taxon>Streptomyces</taxon>
    </lineage>
</organism>
<sequence>MAPWSPPGRASFLRAVLVVEPGPCARRSPRENGLDILTHTLGPEGGHRWWNDSATVRERALRLTGDPRWRERALAWIDTYRAQHGRGPRACFESGFGAWSDRGPWHVET</sequence>
<dbReference type="EMBL" id="BMWG01000009">
    <property type="protein sequence ID" value="GGZ36427.1"/>
    <property type="molecule type" value="Genomic_DNA"/>
</dbReference>
<protein>
    <submittedName>
        <fullName evidence="1">Uncharacterized protein</fullName>
    </submittedName>
</protein>
<name>A0A918UVT4_9ACTN</name>
<keyword evidence="2" id="KW-1185">Reference proteome</keyword>
<dbReference type="Proteomes" id="UP000630936">
    <property type="component" value="Unassembled WGS sequence"/>
</dbReference>